<dbReference type="InParanoid" id="A0A409YJ59"/>
<keyword evidence="2" id="KW-1185">Reference proteome</keyword>
<dbReference type="Proteomes" id="UP000284706">
    <property type="component" value="Unassembled WGS sequence"/>
</dbReference>
<proteinExistence type="predicted"/>
<organism evidence="1 2">
    <name type="scientific">Gymnopilus dilepis</name>
    <dbReference type="NCBI Taxonomy" id="231916"/>
    <lineage>
        <taxon>Eukaryota</taxon>
        <taxon>Fungi</taxon>
        <taxon>Dikarya</taxon>
        <taxon>Basidiomycota</taxon>
        <taxon>Agaricomycotina</taxon>
        <taxon>Agaricomycetes</taxon>
        <taxon>Agaricomycetidae</taxon>
        <taxon>Agaricales</taxon>
        <taxon>Agaricineae</taxon>
        <taxon>Hymenogastraceae</taxon>
        <taxon>Gymnopilus</taxon>
    </lineage>
</organism>
<evidence type="ECO:0000313" key="1">
    <source>
        <dbReference type="EMBL" id="PPR03005.1"/>
    </source>
</evidence>
<reference evidence="1 2" key="1">
    <citation type="journal article" date="2018" name="Evol. Lett.">
        <title>Horizontal gene cluster transfer increased hallucinogenic mushroom diversity.</title>
        <authorList>
            <person name="Reynolds H.T."/>
            <person name="Vijayakumar V."/>
            <person name="Gluck-Thaler E."/>
            <person name="Korotkin H.B."/>
            <person name="Matheny P.B."/>
            <person name="Slot J.C."/>
        </authorList>
    </citation>
    <scope>NUCLEOTIDE SEQUENCE [LARGE SCALE GENOMIC DNA]</scope>
    <source>
        <strain evidence="1 2">SRW20</strain>
    </source>
</reference>
<sequence>MCFEPETRAATLALFCWNVRCPKANACQQPVIHSFSQDMGGMGISEGTTDRKMIFESRHMNIQWPTYQRGWACYCAQGKHTV</sequence>
<dbReference type="AlphaFoldDB" id="A0A409YJ59"/>
<evidence type="ECO:0000313" key="2">
    <source>
        <dbReference type="Proteomes" id="UP000284706"/>
    </source>
</evidence>
<gene>
    <name evidence="1" type="ORF">CVT26_004937</name>
</gene>
<protein>
    <submittedName>
        <fullName evidence="1">Uncharacterized protein</fullName>
    </submittedName>
</protein>
<dbReference type="EMBL" id="NHYE01000792">
    <property type="protein sequence ID" value="PPR03005.1"/>
    <property type="molecule type" value="Genomic_DNA"/>
</dbReference>
<accession>A0A409YJ59</accession>
<comment type="caution">
    <text evidence="1">The sequence shown here is derived from an EMBL/GenBank/DDBJ whole genome shotgun (WGS) entry which is preliminary data.</text>
</comment>
<name>A0A409YJ59_9AGAR</name>